<dbReference type="OrthoDB" id="9128833at2"/>
<keyword evidence="2" id="KW-1185">Reference proteome</keyword>
<dbReference type="Proteomes" id="UP000054624">
    <property type="component" value="Unassembled WGS sequence"/>
</dbReference>
<dbReference type="AlphaFoldDB" id="A0A158AYQ6"/>
<proteinExistence type="predicted"/>
<protein>
    <submittedName>
        <fullName evidence="1">Uncharacterized protein</fullName>
    </submittedName>
</protein>
<reference evidence="2" key="1">
    <citation type="submission" date="2016-01" db="EMBL/GenBank/DDBJ databases">
        <authorList>
            <person name="Peeters Charlotte."/>
        </authorList>
    </citation>
    <scope>NUCLEOTIDE SEQUENCE [LARGE SCALE GENOMIC DNA]</scope>
</reference>
<sequence length="138" mass="14675">MAIQTIAGHNGLRAAADSDQWLLFGPFSESNVSRNVEVGAVPIVVRAFNLQAEDVVLVEMIDGDGAGSMFSPFCPFDGQSTLTMKRNVLPIGLPGRYRFVLQRTDGGSPALGLVTVRASQAPMSHEFLGAYLKCGSST</sequence>
<accession>A0A158AYQ6</accession>
<organism evidence="1 2">
    <name type="scientific">Caballeronia temeraria</name>
    <dbReference type="NCBI Taxonomy" id="1777137"/>
    <lineage>
        <taxon>Bacteria</taxon>
        <taxon>Pseudomonadati</taxon>
        <taxon>Pseudomonadota</taxon>
        <taxon>Betaproteobacteria</taxon>
        <taxon>Burkholderiales</taxon>
        <taxon>Burkholderiaceae</taxon>
        <taxon>Caballeronia</taxon>
    </lineage>
</organism>
<evidence type="ECO:0000313" key="2">
    <source>
        <dbReference type="Proteomes" id="UP000054624"/>
    </source>
</evidence>
<evidence type="ECO:0000313" key="1">
    <source>
        <dbReference type="EMBL" id="SAK62586.1"/>
    </source>
</evidence>
<gene>
    <name evidence="1" type="ORF">AWB76_03273</name>
</gene>
<name>A0A158AYQ6_9BURK</name>
<dbReference type="EMBL" id="FCOI02000009">
    <property type="protein sequence ID" value="SAK62586.1"/>
    <property type="molecule type" value="Genomic_DNA"/>
</dbReference>
<dbReference type="STRING" id="1777137.AWB76_03273"/>